<keyword evidence="6" id="KW-0297">G-protein coupled receptor</keyword>
<keyword evidence="7 11" id="KW-0472">Membrane</keyword>
<comment type="subcellular location">
    <subcellularLocation>
        <location evidence="1">Membrane</location>
        <topology evidence="1">Multi-pass membrane protein</topology>
    </subcellularLocation>
</comment>
<evidence type="ECO:0000256" key="3">
    <source>
        <dbReference type="ARBA" id="ARBA00022507"/>
    </source>
</evidence>
<evidence type="ECO:0000256" key="5">
    <source>
        <dbReference type="ARBA" id="ARBA00022989"/>
    </source>
</evidence>
<keyword evidence="5 11" id="KW-1133">Transmembrane helix</keyword>
<evidence type="ECO:0000256" key="10">
    <source>
        <dbReference type="SAM" id="MobiDB-lite"/>
    </source>
</evidence>
<dbReference type="Proteomes" id="UP000246740">
    <property type="component" value="Unassembled WGS sequence"/>
</dbReference>
<feature type="transmembrane region" description="Helical" evidence="11">
    <location>
        <begin position="269"/>
        <end position="288"/>
    </location>
</feature>
<evidence type="ECO:0000256" key="7">
    <source>
        <dbReference type="ARBA" id="ARBA00023136"/>
    </source>
</evidence>
<sequence>MIDPVVPFIALLSALLVLLPLPWHIKSGNVGTVALAIWLFIGNLDIFINSMMWWKSSDNKYPAFCEISVRVRYAMAMAIPACNLAIARRLEGIASTRQVRMTLSERKRQLWIELGLTVGLPVLYVALMIVNQSYRYNIIEGIGCWPAMWISWVWVVLSAVPSIAVSVASLIYSALSFRWFWIRRRQFQAVLASNASSLNKSRYIRMLALTAVDMVIFFPIYIVGISLSLKTYTLLPYDSWAQVHAGFNRVESLPAFVVEQQTQSMVNLILSRWVGPVAAITFFVMFGMGHEARQVYSGGFGLKKLVKNRLVQKTPKTSDPVTVDIEVVTFQADNSISYQSSPSSEKFCTSSHKSEER</sequence>
<keyword evidence="4 11" id="KW-0812">Transmembrane</keyword>
<feature type="compositionally biased region" description="Polar residues" evidence="10">
    <location>
        <begin position="338"/>
        <end position="351"/>
    </location>
</feature>
<proteinExistence type="inferred from homology"/>
<dbReference type="FunCoup" id="A0A317XU79">
    <property type="interactions" value="74"/>
</dbReference>
<feature type="transmembrane region" description="Helical" evidence="11">
    <location>
        <begin position="6"/>
        <end position="25"/>
    </location>
</feature>
<evidence type="ECO:0000256" key="1">
    <source>
        <dbReference type="ARBA" id="ARBA00004141"/>
    </source>
</evidence>
<dbReference type="PANTHER" id="PTHR28097:SF1">
    <property type="entry name" value="PHEROMONE A FACTOR RECEPTOR"/>
    <property type="match status" value="1"/>
</dbReference>
<gene>
    <name evidence="12" type="ORF">BCV70DRAFT_187043</name>
</gene>
<evidence type="ECO:0000256" key="11">
    <source>
        <dbReference type="SAM" id="Phobius"/>
    </source>
</evidence>
<dbReference type="PRINTS" id="PR00900">
    <property type="entry name" value="PHEROMONEAR"/>
</dbReference>
<comment type="similarity">
    <text evidence="2">Belongs to the G-protein coupled receptor 4 family.</text>
</comment>
<evidence type="ECO:0000313" key="12">
    <source>
        <dbReference type="EMBL" id="PWZ01478.1"/>
    </source>
</evidence>
<evidence type="ECO:0000256" key="9">
    <source>
        <dbReference type="ARBA" id="ARBA00023224"/>
    </source>
</evidence>
<evidence type="ECO:0000256" key="2">
    <source>
        <dbReference type="ARBA" id="ARBA00011085"/>
    </source>
</evidence>
<dbReference type="OrthoDB" id="2874149at2759"/>
<dbReference type="EMBL" id="KZ819190">
    <property type="protein sequence ID" value="PWZ01478.1"/>
    <property type="molecule type" value="Genomic_DNA"/>
</dbReference>
<keyword evidence="8 12" id="KW-0675">Receptor</keyword>
<keyword evidence="9" id="KW-0807">Transducer</keyword>
<evidence type="ECO:0000313" key="13">
    <source>
        <dbReference type="Proteomes" id="UP000246740"/>
    </source>
</evidence>
<dbReference type="InterPro" id="IPR001499">
    <property type="entry name" value="GPCR_STE3"/>
</dbReference>
<name>A0A317XU79_9BASI</name>
<dbReference type="InterPro" id="IPR001546">
    <property type="entry name" value="GPCR_Pheromne_A_rcpt"/>
</dbReference>
<keyword evidence="13" id="KW-1185">Reference proteome</keyword>
<dbReference type="GO" id="GO:0000750">
    <property type="term" value="P:pheromone-dependent signal transduction involved in conjugation with cellular fusion"/>
    <property type="evidence" value="ECO:0007669"/>
    <property type="project" value="TreeGrafter"/>
</dbReference>
<feature type="transmembrane region" description="Helical" evidence="11">
    <location>
        <begin position="149"/>
        <end position="175"/>
    </location>
</feature>
<dbReference type="GO" id="GO:0005886">
    <property type="term" value="C:plasma membrane"/>
    <property type="evidence" value="ECO:0007669"/>
    <property type="project" value="TreeGrafter"/>
</dbReference>
<protein>
    <submittedName>
        <fullName evidence="12">Pheromone receptor a1</fullName>
    </submittedName>
</protein>
<dbReference type="PANTHER" id="PTHR28097">
    <property type="entry name" value="PHEROMONE A FACTOR RECEPTOR"/>
    <property type="match status" value="1"/>
</dbReference>
<feature type="transmembrane region" description="Helical" evidence="11">
    <location>
        <begin position="73"/>
        <end position="90"/>
    </location>
</feature>
<reference evidence="12 13" key="1">
    <citation type="journal article" date="2018" name="Mol. Biol. Evol.">
        <title>Broad Genomic Sampling Reveals a Smut Pathogenic Ancestry of the Fungal Clade Ustilaginomycotina.</title>
        <authorList>
            <person name="Kijpornyongpan T."/>
            <person name="Mondo S.J."/>
            <person name="Barry K."/>
            <person name="Sandor L."/>
            <person name="Lee J."/>
            <person name="Lipzen A."/>
            <person name="Pangilinan J."/>
            <person name="LaButti K."/>
            <person name="Hainaut M."/>
            <person name="Henrissat B."/>
            <person name="Grigoriev I.V."/>
            <person name="Spatafora J.W."/>
            <person name="Aime M.C."/>
        </authorList>
    </citation>
    <scope>NUCLEOTIDE SEQUENCE [LARGE SCALE GENOMIC DNA]</scope>
    <source>
        <strain evidence="12 13">MCA 3645</strain>
    </source>
</reference>
<accession>A0A317XU79</accession>
<organism evidence="12 13">
    <name type="scientific">Testicularia cyperi</name>
    <dbReference type="NCBI Taxonomy" id="1882483"/>
    <lineage>
        <taxon>Eukaryota</taxon>
        <taxon>Fungi</taxon>
        <taxon>Dikarya</taxon>
        <taxon>Basidiomycota</taxon>
        <taxon>Ustilaginomycotina</taxon>
        <taxon>Ustilaginomycetes</taxon>
        <taxon>Ustilaginales</taxon>
        <taxon>Anthracoideaceae</taxon>
        <taxon>Testicularia</taxon>
    </lineage>
</organism>
<evidence type="ECO:0000256" key="8">
    <source>
        <dbReference type="ARBA" id="ARBA00023170"/>
    </source>
</evidence>
<dbReference type="CDD" id="cd14966">
    <property type="entry name" value="7tmD_STE3"/>
    <property type="match status" value="1"/>
</dbReference>
<feature type="transmembrane region" description="Helical" evidence="11">
    <location>
        <begin position="206"/>
        <end position="229"/>
    </location>
</feature>
<dbReference type="Pfam" id="PF02076">
    <property type="entry name" value="STE3"/>
    <property type="match status" value="1"/>
</dbReference>
<dbReference type="AlphaFoldDB" id="A0A317XU79"/>
<keyword evidence="3" id="KW-0589">Pheromone response</keyword>
<dbReference type="GO" id="GO:0004933">
    <property type="term" value="F:mating-type a-factor pheromone receptor activity"/>
    <property type="evidence" value="ECO:0007669"/>
    <property type="project" value="InterPro"/>
</dbReference>
<feature type="transmembrane region" description="Helical" evidence="11">
    <location>
        <begin position="110"/>
        <end position="129"/>
    </location>
</feature>
<dbReference type="InParanoid" id="A0A317XU79"/>
<feature type="transmembrane region" description="Helical" evidence="11">
    <location>
        <begin position="32"/>
        <end position="53"/>
    </location>
</feature>
<evidence type="ECO:0000256" key="4">
    <source>
        <dbReference type="ARBA" id="ARBA00022692"/>
    </source>
</evidence>
<feature type="region of interest" description="Disordered" evidence="10">
    <location>
        <begin position="338"/>
        <end position="357"/>
    </location>
</feature>
<dbReference type="PRINTS" id="PR00899">
    <property type="entry name" value="GPCRSTE3"/>
</dbReference>
<evidence type="ECO:0000256" key="6">
    <source>
        <dbReference type="ARBA" id="ARBA00023040"/>
    </source>
</evidence>